<dbReference type="InterPro" id="IPR050508">
    <property type="entry name" value="Methyltransf_Superfamily"/>
</dbReference>
<dbReference type="GO" id="GO:0032259">
    <property type="term" value="P:methylation"/>
    <property type="evidence" value="ECO:0007669"/>
    <property type="project" value="UniProtKB-KW"/>
</dbReference>
<proteinExistence type="predicted"/>
<dbReference type="CDD" id="cd02440">
    <property type="entry name" value="AdoMet_MTases"/>
    <property type="match status" value="1"/>
</dbReference>
<evidence type="ECO:0000313" key="2">
    <source>
        <dbReference type="EMBL" id="NYZ23706.1"/>
    </source>
</evidence>
<dbReference type="Pfam" id="PF08241">
    <property type="entry name" value="Methyltransf_11"/>
    <property type="match status" value="1"/>
</dbReference>
<dbReference type="Gene3D" id="3.40.50.150">
    <property type="entry name" value="Vaccinia Virus protein VP39"/>
    <property type="match status" value="1"/>
</dbReference>
<sequence>MTTAAPTAVPRTLTLKQALAEVVEVGGRVVVDVGCGDGALVRHLAGLGATVTGIEISDGQLARARAAEPVDGAGYAVGSGEALPMADGSTDVVVYSNSFHHLPLAVMAPSLAEAARVLKPGGRLVVVEPVADGAYFAVTRRLDDETVVRAAAHDTLRRPPPELEPVDETVYHTVMRYRDADHLLTHMVAVDPDRRARLPAVEAEMRDGFAAAARWTDGMAEFDQPMRRMVFVRR</sequence>
<comment type="caution">
    <text evidence="2">The sequence shown here is derived from an EMBL/GenBank/DDBJ whole genome shotgun (WGS) entry which is preliminary data.</text>
</comment>
<name>A0ABX2TK46_9PROT</name>
<keyword evidence="3" id="KW-1185">Reference proteome</keyword>
<keyword evidence="2" id="KW-0808">Transferase</keyword>
<dbReference type="InterPro" id="IPR013216">
    <property type="entry name" value="Methyltransf_11"/>
</dbReference>
<dbReference type="PANTHER" id="PTHR42912:SF93">
    <property type="entry name" value="N6-ADENOSINE-METHYLTRANSFERASE TMT1A"/>
    <property type="match status" value="1"/>
</dbReference>
<dbReference type="InterPro" id="IPR029063">
    <property type="entry name" value="SAM-dependent_MTases_sf"/>
</dbReference>
<evidence type="ECO:0000313" key="3">
    <source>
        <dbReference type="Proteomes" id="UP000584642"/>
    </source>
</evidence>
<dbReference type="GO" id="GO:0008168">
    <property type="term" value="F:methyltransferase activity"/>
    <property type="evidence" value="ECO:0007669"/>
    <property type="project" value="UniProtKB-KW"/>
</dbReference>
<dbReference type="SUPFAM" id="SSF53335">
    <property type="entry name" value="S-adenosyl-L-methionine-dependent methyltransferases"/>
    <property type="match status" value="1"/>
</dbReference>
<keyword evidence="2" id="KW-0489">Methyltransferase</keyword>
<protein>
    <submittedName>
        <fullName evidence="2">Class I SAM-dependent methyltransferase</fullName>
    </submittedName>
</protein>
<organism evidence="2 3">
    <name type="scientific">Azospirillum oleiclasticum</name>
    <dbReference type="NCBI Taxonomy" id="2735135"/>
    <lineage>
        <taxon>Bacteria</taxon>
        <taxon>Pseudomonadati</taxon>
        <taxon>Pseudomonadota</taxon>
        <taxon>Alphaproteobacteria</taxon>
        <taxon>Rhodospirillales</taxon>
        <taxon>Azospirillaceae</taxon>
        <taxon>Azospirillum</taxon>
    </lineage>
</organism>
<gene>
    <name evidence="2" type="ORF">HND93_28740</name>
</gene>
<dbReference type="RefSeq" id="WP_180285485.1">
    <property type="nucleotide sequence ID" value="NZ_JABFDB010000031.1"/>
</dbReference>
<reference evidence="2 3" key="1">
    <citation type="submission" date="2020-05" db="EMBL/GenBank/DDBJ databases">
        <title>Azospirillum oleiclasticum sp. nov, a nitrogen-fixing and heavy crude oil-emulsifying bacterium isolated from the crude oil of Yumen Oilfield.</title>
        <authorList>
            <person name="Wu D."/>
            <person name="Cai M."/>
            <person name="Zhang X."/>
        </authorList>
    </citation>
    <scope>NUCLEOTIDE SEQUENCE [LARGE SCALE GENOMIC DNA]</scope>
    <source>
        <strain evidence="2 3">ROY-1-1-2</strain>
    </source>
</reference>
<dbReference type="Proteomes" id="UP000584642">
    <property type="component" value="Unassembled WGS sequence"/>
</dbReference>
<feature type="domain" description="Methyltransferase type 11" evidence="1">
    <location>
        <begin position="31"/>
        <end position="126"/>
    </location>
</feature>
<evidence type="ECO:0000259" key="1">
    <source>
        <dbReference type="Pfam" id="PF08241"/>
    </source>
</evidence>
<dbReference type="EMBL" id="JABFDB010000031">
    <property type="protein sequence ID" value="NYZ23706.1"/>
    <property type="molecule type" value="Genomic_DNA"/>
</dbReference>
<accession>A0ABX2TK46</accession>
<dbReference type="PANTHER" id="PTHR42912">
    <property type="entry name" value="METHYLTRANSFERASE"/>
    <property type="match status" value="1"/>
</dbReference>